<reference evidence="2 3" key="2">
    <citation type="submission" date="2018-03" db="EMBL/GenBank/DDBJ databases">
        <title>The ancient ancestry and fast evolution of plastids.</title>
        <authorList>
            <person name="Moore K.R."/>
            <person name="Magnabosco C."/>
            <person name="Momper L."/>
            <person name="Gold D.A."/>
            <person name="Bosak T."/>
            <person name="Fournier G.P."/>
        </authorList>
    </citation>
    <scope>NUCLEOTIDE SEQUENCE [LARGE SCALE GENOMIC DNA]</scope>
    <source>
        <strain evidence="2 3">ULC18</strain>
    </source>
</reference>
<name>A0A2T1DW64_9CYAN</name>
<dbReference type="Proteomes" id="UP000239576">
    <property type="component" value="Unassembled WGS sequence"/>
</dbReference>
<comment type="caution">
    <text evidence="2">The sequence shown here is derived from an EMBL/GenBank/DDBJ whole genome shotgun (WGS) entry which is preliminary data.</text>
</comment>
<protein>
    <recommendedName>
        <fullName evidence="1">DUF4145 domain-containing protein</fullName>
    </recommendedName>
</protein>
<evidence type="ECO:0000259" key="1">
    <source>
        <dbReference type="Pfam" id="PF13643"/>
    </source>
</evidence>
<dbReference type="Pfam" id="PF13643">
    <property type="entry name" value="DUF4145"/>
    <property type="match status" value="1"/>
</dbReference>
<sequence>MPGTINYYTNKTQGEEYSLQCIQCTGKTTHKVLVSVDIRGTKEEGTYSLSWWIDNQIVQCLGCKTVSFREASSNDEEYYPISHDAYEYNVDERLYPPRIEGIKGLGRETHYLPSNVYRIYNENLIALSCQASVLAGIGLRALLETVCKEKEAVGNDLLKKIDSLVSKGILTPASAAILHKIRTLGNAAAHEVKPHNEKQLALAMDIVEHLLKDVYILPKQVESEF</sequence>
<keyword evidence="3" id="KW-1185">Reference proteome</keyword>
<evidence type="ECO:0000313" key="2">
    <source>
        <dbReference type="EMBL" id="PSB24738.1"/>
    </source>
</evidence>
<organism evidence="2 3">
    <name type="scientific">Stenomitos frigidus ULC18</name>
    <dbReference type="NCBI Taxonomy" id="2107698"/>
    <lineage>
        <taxon>Bacteria</taxon>
        <taxon>Bacillati</taxon>
        <taxon>Cyanobacteriota</taxon>
        <taxon>Cyanophyceae</taxon>
        <taxon>Leptolyngbyales</taxon>
        <taxon>Leptolyngbyaceae</taxon>
        <taxon>Stenomitos</taxon>
    </lineage>
</organism>
<dbReference type="EMBL" id="PVWK01000140">
    <property type="protein sequence ID" value="PSB24738.1"/>
    <property type="molecule type" value="Genomic_DNA"/>
</dbReference>
<proteinExistence type="predicted"/>
<dbReference type="RefSeq" id="WP_106259551.1">
    <property type="nucleotide sequence ID" value="NZ_CAWNSW010000111.1"/>
</dbReference>
<gene>
    <name evidence="2" type="ORF">C7B82_25335</name>
</gene>
<feature type="domain" description="DUF4145" evidence="1">
    <location>
        <begin position="130"/>
        <end position="208"/>
    </location>
</feature>
<dbReference type="AlphaFoldDB" id="A0A2T1DW64"/>
<reference evidence="3" key="1">
    <citation type="submission" date="2018-02" db="EMBL/GenBank/DDBJ databases">
        <authorList>
            <person name="Moore K."/>
            <person name="Momper L."/>
        </authorList>
    </citation>
    <scope>NUCLEOTIDE SEQUENCE [LARGE SCALE GENOMIC DNA]</scope>
    <source>
        <strain evidence="3">ULC18</strain>
    </source>
</reference>
<evidence type="ECO:0000313" key="3">
    <source>
        <dbReference type="Proteomes" id="UP000239576"/>
    </source>
</evidence>
<dbReference type="InterPro" id="IPR025285">
    <property type="entry name" value="DUF4145"/>
</dbReference>
<accession>A0A2T1DW64</accession>
<dbReference type="OrthoDB" id="6402073at2"/>